<gene>
    <name evidence="1" type="ORF">MEPE_02322</name>
</gene>
<keyword evidence="2" id="KW-1185">Reference proteome</keyword>
<proteinExistence type="predicted"/>
<protein>
    <submittedName>
        <fullName evidence="1">Uncharacterized protein</fullName>
    </submittedName>
</protein>
<evidence type="ECO:0000313" key="2">
    <source>
        <dbReference type="Proteomes" id="UP001294444"/>
    </source>
</evidence>
<evidence type="ECO:0000313" key="1">
    <source>
        <dbReference type="EMBL" id="SNX83615.1"/>
    </source>
</evidence>
<dbReference type="Proteomes" id="UP001294444">
    <property type="component" value="Unassembled WGS sequence"/>
</dbReference>
<dbReference type="EMBL" id="OAPG01000004">
    <property type="protein sequence ID" value="SNX83615.1"/>
    <property type="molecule type" value="Genomic_DNA"/>
</dbReference>
<dbReference type="AlphaFoldDB" id="A0AAJ4XJD3"/>
<accession>A0AAJ4XJD3</accession>
<organism evidence="1 2">
    <name type="scientific">Melanopsichium pennsylvanicum</name>
    <dbReference type="NCBI Taxonomy" id="63383"/>
    <lineage>
        <taxon>Eukaryota</taxon>
        <taxon>Fungi</taxon>
        <taxon>Dikarya</taxon>
        <taxon>Basidiomycota</taxon>
        <taxon>Ustilaginomycotina</taxon>
        <taxon>Ustilaginomycetes</taxon>
        <taxon>Ustilaginales</taxon>
        <taxon>Ustilaginaceae</taxon>
        <taxon>Melanopsichium</taxon>
    </lineage>
</organism>
<comment type="caution">
    <text evidence="1">The sequence shown here is derived from an EMBL/GenBank/DDBJ whole genome shotgun (WGS) entry which is preliminary data.</text>
</comment>
<sequence>MAKFAKAYCIAVRLGGLMQPQRGTLNLIPEAEVQEQMLHVCMPNLLLVAQQFPQPATGANGRSVVDEKW</sequence>
<name>A0AAJ4XJD3_9BASI</name>
<reference evidence="1" key="1">
    <citation type="submission" date="2023-10" db="EMBL/GenBank/DDBJ databases">
        <authorList>
            <person name="Guldener U."/>
        </authorList>
    </citation>
    <scope>NUCLEOTIDE SEQUENCE</scope>
    <source>
        <strain evidence="1">Mp4</strain>
    </source>
</reference>